<proteinExistence type="predicted"/>
<dbReference type="HOGENOM" id="CLU_1486285_0_0_6"/>
<protein>
    <submittedName>
        <fullName evidence="2">Uncharacterized protein</fullName>
    </submittedName>
</protein>
<evidence type="ECO:0000313" key="2">
    <source>
        <dbReference type="EMBL" id="EIJ42228.1"/>
    </source>
</evidence>
<sequence length="181" mass="20522">MFNIKIVLLSTAITLIPFVSYSAEINGNSSQAENAISSDVGQQSLRPRKRSNTSLPPSLWSINVYEAGDFCYNKTEYVNLWRADTSEPVKITIQSQNNPQQEVILRWPTHQTTLTWPNTQFPLSEDNLAYIIQVNDIGRLINIHRLPEQLNNASATEQAKWMQQKGCARQAEMLLNTDINS</sequence>
<name>I3CF35_9GAMM</name>
<dbReference type="OrthoDB" id="8060097at2"/>
<organism evidence="2 3">
    <name type="scientific">Beggiatoa alba B18LD</name>
    <dbReference type="NCBI Taxonomy" id="395493"/>
    <lineage>
        <taxon>Bacteria</taxon>
        <taxon>Pseudomonadati</taxon>
        <taxon>Pseudomonadota</taxon>
        <taxon>Gammaproteobacteria</taxon>
        <taxon>Thiotrichales</taxon>
        <taxon>Thiotrichaceae</taxon>
        <taxon>Beggiatoa</taxon>
    </lineage>
</organism>
<evidence type="ECO:0000256" key="1">
    <source>
        <dbReference type="SAM" id="MobiDB-lite"/>
    </source>
</evidence>
<keyword evidence="3" id="KW-1185">Reference proteome</keyword>
<dbReference type="EMBL" id="JH600070">
    <property type="protein sequence ID" value="EIJ42228.1"/>
    <property type="molecule type" value="Genomic_DNA"/>
</dbReference>
<reference evidence="2 3" key="1">
    <citation type="submission" date="2011-11" db="EMBL/GenBank/DDBJ databases">
        <title>Improved High-Quality Draft sequence of Beggiatoa alba B18lD.</title>
        <authorList>
            <consortium name="US DOE Joint Genome Institute"/>
            <person name="Lucas S."/>
            <person name="Han J."/>
            <person name="Lapidus A."/>
            <person name="Cheng J.-F."/>
            <person name="Goodwin L."/>
            <person name="Pitluck S."/>
            <person name="Peters L."/>
            <person name="Mikhailova N."/>
            <person name="Held B."/>
            <person name="Detter J.C."/>
            <person name="Han C."/>
            <person name="Tapia R."/>
            <person name="Land M."/>
            <person name="Hauser L."/>
            <person name="Kyrpides N."/>
            <person name="Ivanova N."/>
            <person name="Pagani I."/>
            <person name="Samuel K."/>
            <person name="Teske A."/>
            <person name="Mueller J."/>
            <person name="Woyke T."/>
        </authorList>
    </citation>
    <scope>NUCLEOTIDE SEQUENCE [LARGE SCALE GENOMIC DNA]</scope>
    <source>
        <strain evidence="2 3">B18LD</strain>
    </source>
</reference>
<evidence type="ECO:0000313" key="3">
    <source>
        <dbReference type="Proteomes" id="UP000005744"/>
    </source>
</evidence>
<feature type="region of interest" description="Disordered" evidence="1">
    <location>
        <begin position="33"/>
        <end position="53"/>
    </location>
</feature>
<dbReference type="Proteomes" id="UP000005744">
    <property type="component" value="Unassembled WGS sequence"/>
</dbReference>
<gene>
    <name evidence="2" type="ORF">BegalDRAFT_1332</name>
</gene>
<accession>I3CF35</accession>
<feature type="compositionally biased region" description="Polar residues" evidence="1">
    <location>
        <begin position="33"/>
        <end position="45"/>
    </location>
</feature>
<dbReference type="AlphaFoldDB" id="I3CF35"/>
<dbReference type="RefSeq" id="WP_002684986.1">
    <property type="nucleotide sequence ID" value="NZ_JH600070.1"/>
</dbReference>